<evidence type="ECO:0000313" key="18">
    <source>
        <dbReference type="EMBL" id="AES82270.2"/>
    </source>
</evidence>
<feature type="active site" evidence="13">
    <location>
        <position position="407"/>
    </location>
</feature>
<evidence type="ECO:0000256" key="9">
    <source>
        <dbReference type="ARBA" id="ARBA00023157"/>
    </source>
</evidence>
<keyword evidence="14" id="KW-0961">Cell wall biogenesis/degradation</keyword>
<proteinExistence type="inferred from homology"/>
<comment type="catalytic activity">
    <reaction evidence="11 14">
        <text>[(1-&gt;4)-alpha-D-galacturonosyl methyl ester](n) + n H2O = [(1-&gt;4)-alpha-D-galacturonosyl](n) + n methanol + n H(+)</text>
        <dbReference type="Rhea" id="RHEA:22380"/>
        <dbReference type="Rhea" id="RHEA-COMP:14570"/>
        <dbReference type="Rhea" id="RHEA-COMP:14573"/>
        <dbReference type="ChEBI" id="CHEBI:15377"/>
        <dbReference type="ChEBI" id="CHEBI:15378"/>
        <dbReference type="ChEBI" id="CHEBI:17790"/>
        <dbReference type="ChEBI" id="CHEBI:140522"/>
        <dbReference type="ChEBI" id="CHEBI:140523"/>
        <dbReference type="EC" id="3.1.1.11"/>
    </reaction>
</comment>
<dbReference type="SUPFAM" id="SSF51126">
    <property type="entry name" value="Pectin lyase-like"/>
    <property type="match status" value="1"/>
</dbReference>
<keyword evidence="7 14" id="KW-0378">Hydrolase</keyword>
<accession>G7KUK8</accession>
<reference evidence="16" key="1">
    <citation type="submission" date="2006-10" db="EMBL/GenBank/DDBJ databases">
        <authorList>
            <person name="Shaull S."/>
            <person name="Lin S."/>
            <person name="Dixon R."/>
            <person name="May G."/>
            <person name="Sumner L."/>
            <person name="Gonzales B."/>
            <person name="Cook D."/>
            <person name="Kim D."/>
            <person name="Roe B.A."/>
        </authorList>
    </citation>
    <scope>NUCLEOTIDE SEQUENCE</scope>
</reference>
<evidence type="ECO:0000313" key="19">
    <source>
        <dbReference type="EMBL" id="RHN49082.1"/>
    </source>
</evidence>
<feature type="signal peptide" evidence="14">
    <location>
        <begin position="1"/>
        <end position="25"/>
    </location>
</feature>
<dbReference type="PaxDb" id="3880-AES82269"/>
<evidence type="ECO:0000256" key="2">
    <source>
        <dbReference type="ARBA" id="ARBA00005184"/>
    </source>
</evidence>
<evidence type="ECO:0000313" key="17">
    <source>
        <dbReference type="EMBL" id="AES82269.1"/>
    </source>
</evidence>
<evidence type="ECO:0000256" key="8">
    <source>
        <dbReference type="ARBA" id="ARBA00023085"/>
    </source>
</evidence>
<dbReference type="Gramene" id="rna43871">
    <property type="protein sequence ID" value="RHN49082.1"/>
    <property type="gene ID" value="gene43871"/>
</dbReference>
<comment type="function">
    <text evidence="12 14">Acts in the modification of cell walls via demethylesterification of cell wall pectin.</text>
</comment>
<gene>
    <name evidence="17" type="ordered locus">MTR_7g110490</name>
    <name evidence="18" type="ordered locus">MTR_7g110510</name>
    <name evidence="16" type="ORF">MtrDRAFT_AC144563g2v2</name>
    <name evidence="19" type="ORF">MtrunA17_Chr7g0270661</name>
    <name evidence="20" type="ORF">MtrunA17_Chr7g0270671</name>
</gene>
<feature type="domain" description="Pectinesterase inhibitor" evidence="15">
    <location>
        <begin position="37"/>
        <end position="195"/>
    </location>
</feature>
<evidence type="ECO:0000313" key="21">
    <source>
        <dbReference type="EnsemblPlants" id="AES82269"/>
    </source>
</evidence>
<dbReference type="GO" id="GO:0045490">
    <property type="term" value="P:pectin catabolic process"/>
    <property type="evidence" value="ECO:0007669"/>
    <property type="project" value="UniProtKB-UniRule"/>
</dbReference>
<reference evidence="17 22" key="4">
    <citation type="journal article" date="2014" name="BMC Genomics">
        <title>An improved genome release (version Mt4.0) for the model legume Medicago truncatula.</title>
        <authorList>
            <person name="Tang H."/>
            <person name="Krishnakumar V."/>
            <person name="Bidwell S."/>
            <person name="Rosen B."/>
            <person name="Chan A."/>
            <person name="Zhou S."/>
            <person name="Gentzbittel L."/>
            <person name="Childs K.L."/>
            <person name="Yandell M."/>
            <person name="Gundlach H."/>
            <person name="Mayer K.F."/>
            <person name="Schwartz D.C."/>
            <person name="Town C.D."/>
        </authorList>
    </citation>
    <scope>GENOME REANNOTATION</scope>
    <source>
        <strain evidence="21 22">cv. Jemalong A17</strain>
    </source>
</reference>
<evidence type="ECO:0000256" key="7">
    <source>
        <dbReference type="ARBA" id="ARBA00022801"/>
    </source>
</evidence>
<dbReference type="eggNOG" id="ENOG502QQVX">
    <property type="taxonomic scope" value="Eukaryota"/>
</dbReference>
<keyword evidence="9" id="KW-1015">Disulfide bond</keyword>
<dbReference type="Proteomes" id="UP000002051">
    <property type="component" value="Unassembled WGS sequence"/>
</dbReference>
<dbReference type="PROSITE" id="PS00503">
    <property type="entry name" value="PECTINESTERASE_2"/>
    <property type="match status" value="1"/>
</dbReference>
<dbReference type="Gene3D" id="1.20.140.40">
    <property type="entry name" value="Invertase/pectin methylesterase inhibitor family protein"/>
    <property type="match status" value="1"/>
</dbReference>
<evidence type="ECO:0000313" key="16">
    <source>
        <dbReference type="EMBL" id="ABO80924.1"/>
    </source>
</evidence>
<dbReference type="Gramene" id="rna43872">
    <property type="protein sequence ID" value="RHN49083.1"/>
    <property type="gene ID" value="gene43872"/>
</dbReference>
<reference evidence="21" key="5">
    <citation type="submission" date="2015-04" db="UniProtKB">
        <authorList>
            <consortium name="EnsemblPlants"/>
        </authorList>
    </citation>
    <scope>IDENTIFICATION</scope>
    <source>
        <strain evidence="21">cv. Jemalong A17</strain>
    </source>
</reference>
<dbReference type="InterPro" id="IPR018040">
    <property type="entry name" value="Pectinesterase_Tyr_AS"/>
</dbReference>
<reference evidence="17 22" key="3">
    <citation type="journal article" date="2011" name="Nature">
        <title>The Medicago genome provides insight into the evolution of rhizobial symbioses.</title>
        <authorList>
            <person name="Young N.D."/>
            <person name="Debelle F."/>
            <person name="Oldroyd G.E."/>
            <person name="Geurts R."/>
            <person name="Cannon S.B."/>
            <person name="Udvardi M.K."/>
            <person name="Benedito V.A."/>
            <person name="Mayer K.F."/>
            <person name="Gouzy J."/>
            <person name="Schoof H."/>
            <person name="Van de Peer Y."/>
            <person name="Proost S."/>
            <person name="Cook D.R."/>
            <person name="Meyers B.C."/>
            <person name="Spannagl M."/>
            <person name="Cheung F."/>
            <person name="De Mita S."/>
            <person name="Krishnakumar V."/>
            <person name="Gundlach H."/>
            <person name="Zhou S."/>
            <person name="Mudge J."/>
            <person name="Bharti A.K."/>
            <person name="Murray J.D."/>
            <person name="Naoumkina M.A."/>
            <person name="Rosen B."/>
            <person name="Silverstein K.A."/>
            <person name="Tang H."/>
            <person name="Rombauts S."/>
            <person name="Zhao P.X."/>
            <person name="Zhou P."/>
            <person name="Barbe V."/>
            <person name="Bardou P."/>
            <person name="Bechner M."/>
            <person name="Bellec A."/>
            <person name="Berger A."/>
            <person name="Berges H."/>
            <person name="Bidwell S."/>
            <person name="Bisseling T."/>
            <person name="Choisne N."/>
            <person name="Couloux A."/>
            <person name="Denny R."/>
            <person name="Deshpande S."/>
            <person name="Dai X."/>
            <person name="Doyle J.J."/>
            <person name="Dudez A.M."/>
            <person name="Farmer A.D."/>
            <person name="Fouteau S."/>
            <person name="Franken C."/>
            <person name="Gibelin C."/>
            <person name="Gish J."/>
            <person name="Goldstein S."/>
            <person name="Gonzalez A.J."/>
            <person name="Green P.J."/>
            <person name="Hallab A."/>
            <person name="Hartog M."/>
            <person name="Hua A."/>
            <person name="Humphray S.J."/>
            <person name="Jeong D.H."/>
            <person name="Jing Y."/>
            <person name="Jocker A."/>
            <person name="Kenton S.M."/>
            <person name="Kim D.J."/>
            <person name="Klee K."/>
            <person name="Lai H."/>
            <person name="Lang C."/>
            <person name="Lin S."/>
            <person name="Macmil S.L."/>
            <person name="Magdelenat G."/>
            <person name="Matthews L."/>
            <person name="McCorrison J."/>
            <person name="Monaghan E.L."/>
            <person name="Mun J.H."/>
            <person name="Najar F.Z."/>
            <person name="Nicholson C."/>
            <person name="Noirot C."/>
            <person name="O'Bleness M."/>
            <person name="Paule C.R."/>
            <person name="Poulain J."/>
            <person name="Prion F."/>
            <person name="Qin B."/>
            <person name="Qu C."/>
            <person name="Retzel E.F."/>
            <person name="Riddle C."/>
            <person name="Sallet E."/>
            <person name="Samain S."/>
            <person name="Samson N."/>
            <person name="Sanders I."/>
            <person name="Saurat O."/>
            <person name="Scarpelli C."/>
            <person name="Schiex T."/>
            <person name="Segurens B."/>
            <person name="Severin A.J."/>
            <person name="Sherrier D.J."/>
            <person name="Shi R."/>
            <person name="Sims S."/>
            <person name="Singer S.R."/>
            <person name="Sinharoy S."/>
            <person name="Sterck L."/>
            <person name="Viollet A."/>
            <person name="Wang B.B."/>
            <person name="Wang K."/>
            <person name="Wang M."/>
            <person name="Wang X."/>
            <person name="Warfsmann J."/>
            <person name="Weissenbach J."/>
            <person name="White D.D."/>
            <person name="White J.D."/>
            <person name="Wiley G.B."/>
            <person name="Wincker P."/>
            <person name="Xing Y."/>
            <person name="Yang L."/>
            <person name="Yao Z."/>
            <person name="Ying F."/>
            <person name="Zhai J."/>
            <person name="Zhou L."/>
            <person name="Zuber A."/>
            <person name="Denarie J."/>
            <person name="Dixon R.A."/>
            <person name="May G.D."/>
            <person name="Schwartz D.C."/>
            <person name="Rogers J."/>
            <person name="Quetier F."/>
            <person name="Town C.D."/>
            <person name="Roe B.A."/>
        </authorList>
    </citation>
    <scope>NUCLEOTIDE SEQUENCE [LARGE SCALE GENOMIC DNA]</scope>
    <source>
        <strain evidence="17">A17</strain>
        <strain evidence="21 22">cv. Jemalong A17</strain>
    </source>
</reference>
<evidence type="ECO:0000313" key="20">
    <source>
        <dbReference type="EMBL" id="RHN49083.1"/>
    </source>
</evidence>
<reference evidence="19" key="7">
    <citation type="journal article" date="2018" name="Nat. Plants">
        <title>Whole-genome landscape of Medicago truncatula symbiotic genes.</title>
        <authorList>
            <person name="Pecrix Y."/>
            <person name="Gamas P."/>
            <person name="Carrere S."/>
        </authorList>
    </citation>
    <scope>NUCLEOTIDE SEQUENCE</scope>
    <source>
        <tissue evidence="19">Leaves</tissue>
    </source>
</reference>
<dbReference type="EnsemblPlants" id="AES82269">
    <property type="protein sequence ID" value="AES82269"/>
    <property type="gene ID" value="MTR_7g110490"/>
</dbReference>
<evidence type="ECO:0000256" key="5">
    <source>
        <dbReference type="ARBA" id="ARBA00013229"/>
    </source>
</evidence>
<comment type="pathway">
    <text evidence="2 14">Glycan metabolism; pectin degradation; 2-dehydro-3-deoxy-D-gluconate from pectin: step 1/5.</text>
</comment>
<dbReference type="Gene3D" id="2.160.20.10">
    <property type="entry name" value="Single-stranded right-handed beta-helix, Pectin lyase-like"/>
    <property type="match status" value="1"/>
</dbReference>
<evidence type="ECO:0000256" key="12">
    <source>
        <dbReference type="ARBA" id="ARBA00057335"/>
    </source>
</evidence>
<comment type="subcellular location">
    <subcellularLocation>
        <location evidence="1 14">Secreted</location>
        <location evidence="1 14">Cell wall</location>
    </subcellularLocation>
</comment>
<dbReference type="EMBL" id="PSQE01000007">
    <property type="protein sequence ID" value="RHN49083.1"/>
    <property type="molecule type" value="Genomic_DNA"/>
</dbReference>
<keyword evidence="8 14" id="KW-0063">Aspartyl esterase</keyword>
<dbReference type="EC" id="3.1.1.11" evidence="5 14"/>
<dbReference type="PROSITE" id="PS00800">
    <property type="entry name" value="PECTINESTERASE_1"/>
    <property type="match status" value="1"/>
</dbReference>
<dbReference type="PANTHER" id="PTHR31707">
    <property type="entry name" value="PECTINESTERASE"/>
    <property type="match status" value="1"/>
</dbReference>
<evidence type="ECO:0000256" key="1">
    <source>
        <dbReference type="ARBA" id="ARBA00004191"/>
    </source>
</evidence>
<dbReference type="Pfam" id="PF04043">
    <property type="entry name" value="PMEI"/>
    <property type="match status" value="1"/>
</dbReference>
<evidence type="ECO:0000256" key="13">
    <source>
        <dbReference type="PROSITE-ProRule" id="PRU10040"/>
    </source>
</evidence>
<keyword evidence="6 14" id="KW-0134">Cell wall</keyword>
<evidence type="ECO:0000259" key="15">
    <source>
        <dbReference type="SMART" id="SM00856"/>
    </source>
</evidence>
<dbReference type="InterPro" id="IPR006501">
    <property type="entry name" value="Pectinesterase_inhib_dom"/>
</dbReference>
<reference evidence="16" key="2">
    <citation type="submission" date="2007-04" db="EMBL/GenBank/DDBJ databases">
        <authorList>
            <consortium name="The International Medicago Genome Annotation Group"/>
        </authorList>
    </citation>
    <scope>NUCLEOTIDE SEQUENCE</scope>
</reference>
<evidence type="ECO:0000313" key="23">
    <source>
        <dbReference type="Proteomes" id="UP000265566"/>
    </source>
</evidence>
<organism evidence="16">
    <name type="scientific">Medicago truncatula</name>
    <name type="common">Barrel medic</name>
    <name type="synonym">Medicago tribuloides</name>
    <dbReference type="NCBI Taxonomy" id="3880"/>
    <lineage>
        <taxon>Eukaryota</taxon>
        <taxon>Viridiplantae</taxon>
        <taxon>Streptophyta</taxon>
        <taxon>Embryophyta</taxon>
        <taxon>Tracheophyta</taxon>
        <taxon>Spermatophyta</taxon>
        <taxon>Magnoliopsida</taxon>
        <taxon>eudicotyledons</taxon>
        <taxon>Gunneridae</taxon>
        <taxon>Pentapetalae</taxon>
        <taxon>rosids</taxon>
        <taxon>fabids</taxon>
        <taxon>Fabales</taxon>
        <taxon>Fabaceae</taxon>
        <taxon>Papilionoideae</taxon>
        <taxon>50 kb inversion clade</taxon>
        <taxon>NPAAA clade</taxon>
        <taxon>Hologalegina</taxon>
        <taxon>IRL clade</taxon>
        <taxon>Trifolieae</taxon>
        <taxon>Medicago</taxon>
    </lineage>
</organism>
<evidence type="ECO:0000256" key="10">
    <source>
        <dbReference type="ARBA" id="ARBA00023180"/>
    </source>
</evidence>
<evidence type="ECO:0000256" key="3">
    <source>
        <dbReference type="ARBA" id="ARBA00006027"/>
    </source>
</evidence>
<comment type="similarity">
    <text evidence="3">In the N-terminal section; belongs to the PMEI family.</text>
</comment>
<dbReference type="EnsemblPlants" id="AES82270">
    <property type="protein sequence ID" value="AES82270"/>
    <property type="gene ID" value="MTR_7g110510"/>
</dbReference>
<dbReference type="HOGENOM" id="CLU_012243_9_1_1"/>
<dbReference type="GO" id="GO:0030599">
    <property type="term" value="F:pectinesterase activity"/>
    <property type="evidence" value="ECO:0000318"/>
    <property type="project" value="GO_Central"/>
</dbReference>
<dbReference type="EMBL" id="PSQE01000007">
    <property type="protein sequence ID" value="RHN49082.1"/>
    <property type="molecule type" value="Genomic_DNA"/>
</dbReference>
<feature type="chain" id="PRO_5014485319" description="Pectinesterase" evidence="14">
    <location>
        <begin position="26"/>
        <end position="576"/>
    </location>
</feature>
<dbReference type="CDD" id="cd15798">
    <property type="entry name" value="PMEI-like_3"/>
    <property type="match status" value="1"/>
</dbReference>
<dbReference type="FunFam" id="1.20.140.40:FF:000001">
    <property type="entry name" value="Pectinesterase"/>
    <property type="match status" value="1"/>
</dbReference>
<comment type="similarity">
    <text evidence="4">In the C-terminal section; belongs to the pectinesterase family.</text>
</comment>
<dbReference type="NCBIfam" id="TIGR01614">
    <property type="entry name" value="PME_inhib"/>
    <property type="match status" value="1"/>
</dbReference>
<keyword evidence="10" id="KW-0325">Glycoprotein</keyword>
<accession>A0A0C3WF67</accession>
<sequence>MNGKVIISAVSLILVVGVAIGVVCAVHKNGEDPEVKTQQRSLQVMCQNADDQKLCHETLSSVRGADAADPKAYIAAAVKAATDNVIKAFNMSDRLTTEYGKEDGTKMALNDCKDLMQFALDSLDLSTKCVHDSNIQAVHDQTADMRNWLSAVISYRQACMEGFDDENDGEKKIKEQLDVQSLDSVQKVTAVALDIVTGLSDILQQFNLKFDIKPASRRLLNSEVTVDDQGYPSWISASDRKLLAKMKGNGWRANVGANAVVAKDGSGQFKTIQAAIAAYPKGNKGRYTIYVKAGVYDEYITIPKDAVNILMYGDGPGKTIVTGRKNGAAGVKTMQTATFANTALGFIGKAMTFENTAGPAGHQAVAFRNQGDMSALVGCHILGYQDTLYVQTNRQFYRNCVISGTVDFIFGTSATLIQDSTIIVRMPSPNQFNTITADGSYVNKLNTGIVIQGCNIVPEAALFPQRFTIKSYLGRPWKVLAKTVVMESTIGDFIHPDGWTPWQGEHFENTCYYAEYANTGPGANIARRIKWKGYHGAISRAEATKFTAGLWLQAGPKSAAEWLTGLNVPNYLGFKA</sequence>
<dbReference type="OMA" id="EGWMIWQ"/>
<accession>A4PU24</accession>
<keyword evidence="22" id="KW-1185">Reference proteome</keyword>
<dbReference type="EMBL" id="AC144563">
    <property type="protein sequence ID" value="ABO80924.1"/>
    <property type="molecule type" value="Genomic_DNA"/>
</dbReference>
<evidence type="ECO:0000313" key="22">
    <source>
        <dbReference type="Proteomes" id="UP000002051"/>
    </source>
</evidence>
<dbReference type="STRING" id="3880.A4PU24"/>
<dbReference type="EMBL" id="CM001223">
    <property type="protein sequence ID" value="AES82270.2"/>
    <property type="molecule type" value="Genomic_DNA"/>
</dbReference>
<dbReference type="UniPathway" id="UPA00545">
    <property type="reaction ID" value="UER00823"/>
</dbReference>
<dbReference type="InterPro" id="IPR035513">
    <property type="entry name" value="Invertase/methylesterase_inhib"/>
</dbReference>
<keyword evidence="14" id="KW-0964">Secreted</keyword>
<protein>
    <recommendedName>
        <fullName evidence="5 14">Pectinesterase</fullName>
        <ecNumber evidence="5 14">3.1.1.11</ecNumber>
    </recommendedName>
</protein>
<dbReference type="GO" id="GO:0046910">
    <property type="term" value="F:pectinesterase inhibitor activity"/>
    <property type="evidence" value="ECO:0000318"/>
    <property type="project" value="GO_Central"/>
</dbReference>
<dbReference type="GO" id="GO:0042545">
    <property type="term" value="P:cell wall modification"/>
    <property type="evidence" value="ECO:0007669"/>
    <property type="project" value="UniProtKB-UniRule"/>
</dbReference>
<dbReference type="InterPro" id="IPR011050">
    <property type="entry name" value="Pectin_lyase_fold/virulence"/>
</dbReference>
<keyword evidence="14" id="KW-0732">Signal</keyword>
<evidence type="ECO:0000256" key="4">
    <source>
        <dbReference type="ARBA" id="ARBA00007786"/>
    </source>
</evidence>
<reference evidence="23" key="6">
    <citation type="journal article" date="2018" name="Nat. Plants">
        <title>Whole-genome landscape of Medicago truncatula symbiotic genes.</title>
        <authorList>
            <person name="Pecrix Y."/>
            <person name="Staton S.E."/>
            <person name="Sallet E."/>
            <person name="Lelandais-Briere C."/>
            <person name="Moreau S."/>
            <person name="Carrere S."/>
            <person name="Blein T."/>
            <person name="Jardinaud M.F."/>
            <person name="Latrasse D."/>
            <person name="Zouine M."/>
            <person name="Zahm M."/>
            <person name="Kreplak J."/>
            <person name="Mayjonade B."/>
            <person name="Satge C."/>
            <person name="Perez M."/>
            <person name="Cauet S."/>
            <person name="Marande W."/>
            <person name="Chantry-Darmon C."/>
            <person name="Lopez-Roques C."/>
            <person name="Bouchez O."/>
            <person name="Berard A."/>
            <person name="Debelle F."/>
            <person name="Munos S."/>
            <person name="Bendahmane A."/>
            <person name="Berges H."/>
            <person name="Niebel A."/>
            <person name="Buitink J."/>
            <person name="Frugier F."/>
            <person name="Benhamed M."/>
            <person name="Crespi M."/>
            <person name="Gouzy J."/>
            <person name="Gamas P."/>
        </authorList>
    </citation>
    <scope>NUCLEOTIDE SEQUENCE [LARGE SCALE GENOMIC DNA]</scope>
    <source>
        <strain evidence="23">cv. Jemalong A17</strain>
    </source>
</reference>
<dbReference type="SUPFAM" id="SSF101148">
    <property type="entry name" value="Plant invertase/pectin methylesterase inhibitor"/>
    <property type="match status" value="1"/>
</dbReference>
<dbReference type="InterPro" id="IPR000070">
    <property type="entry name" value="Pectinesterase_cat"/>
</dbReference>
<name>A4PU24_MEDTR</name>
<dbReference type="InterPro" id="IPR012334">
    <property type="entry name" value="Pectin_lyas_fold"/>
</dbReference>
<evidence type="ECO:0000256" key="6">
    <source>
        <dbReference type="ARBA" id="ARBA00022512"/>
    </source>
</evidence>
<dbReference type="Pfam" id="PF01095">
    <property type="entry name" value="Pectinesterase"/>
    <property type="match status" value="1"/>
</dbReference>
<dbReference type="FunFam" id="2.160.20.10:FF:000001">
    <property type="entry name" value="Pectinesterase"/>
    <property type="match status" value="1"/>
</dbReference>
<evidence type="ECO:0000256" key="11">
    <source>
        <dbReference type="ARBA" id="ARBA00047928"/>
    </source>
</evidence>
<dbReference type="SMART" id="SM00856">
    <property type="entry name" value="PMEI"/>
    <property type="match status" value="1"/>
</dbReference>
<evidence type="ECO:0000256" key="14">
    <source>
        <dbReference type="RuleBase" id="RU000589"/>
    </source>
</evidence>
<dbReference type="AlphaFoldDB" id="A4PU24"/>
<dbReference type="Proteomes" id="UP000265566">
    <property type="component" value="Chromosome 7"/>
</dbReference>
<dbReference type="InterPro" id="IPR033131">
    <property type="entry name" value="Pectinesterase_Asp_AS"/>
</dbReference>
<dbReference type="EMBL" id="CM001223">
    <property type="protein sequence ID" value="AES82269.1"/>
    <property type="molecule type" value="Genomic_DNA"/>
</dbReference>